<accession>A0A833MF12</accession>
<dbReference type="OrthoDB" id="2692108at2"/>
<keyword evidence="1" id="KW-0472">Membrane</keyword>
<dbReference type="EMBL" id="WBZB01000008">
    <property type="protein sequence ID" value="KAB3532468.1"/>
    <property type="molecule type" value="Genomic_DNA"/>
</dbReference>
<evidence type="ECO:0000256" key="1">
    <source>
        <dbReference type="SAM" id="Phobius"/>
    </source>
</evidence>
<organism evidence="2 3">
    <name type="scientific">Alkaliphilus serpentinus</name>
    <dbReference type="NCBI Taxonomy" id="1482731"/>
    <lineage>
        <taxon>Bacteria</taxon>
        <taxon>Bacillati</taxon>
        <taxon>Bacillota</taxon>
        <taxon>Clostridia</taxon>
        <taxon>Peptostreptococcales</taxon>
        <taxon>Natronincolaceae</taxon>
        <taxon>Alkaliphilus</taxon>
    </lineage>
</organism>
<gene>
    <name evidence="2" type="ORF">F8153_02200</name>
</gene>
<evidence type="ECO:0000313" key="2">
    <source>
        <dbReference type="EMBL" id="KAB3532468.1"/>
    </source>
</evidence>
<feature type="transmembrane region" description="Helical" evidence="1">
    <location>
        <begin position="64"/>
        <end position="84"/>
    </location>
</feature>
<proteinExistence type="predicted"/>
<keyword evidence="3" id="KW-1185">Reference proteome</keyword>
<sequence>MDNKQRENLIKAYNKGKTKYILQHGVLSWGVSTAIIYRILVSLFNIGFSFSAIKRGLFSLDTLYAIPLFSIGGLLWGIFMWKIIEKKASEIKEKRGKRRKDREETIL</sequence>
<keyword evidence="1" id="KW-1133">Transmembrane helix</keyword>
<dbReference type="AlphaFoldDB" id="A0A833MF12"/>
<comment type="caution">
    <text evidence="2">The sequence shown here is derived from an EMBL/GenBank/DDBJ whole genome shotgun (WGS) entry which is preliminary data.</text>
</comment>
<feature type="transmembrane region" description="Helical" evidence="1">
    <location>
        <begin position="21"/>
        <end position="44"/>
    </location>
</feature>
<dbReference type="RefSeq" id="WP_151864718.1">
    <property type="nucleotide sequence ID" value="NZ_WBZB01000008.1"/>
</dbReference>
<dbReference type="Proteomes" id="UP000465601">
    <property type="component" value="Unassembled WGS sequence"/>
</dbReference>
<evidence type="ECO:0000313" key="3">
    <source>
        <dbReference type="Proteomes" id="UP000465601"/>
    </source>
</evidence>
<name>A0A833MF12_9FIRM</name>
<reference evidence="2 3" key="1">
    <citation type="submission" date="2019-10" db="EMBL/GenBank/DDBJ databases">
        <title>Alkaliphilus serpentinus sp. nov. and Alkaliphilus pronyensis sp. nov., two novel anaerobic alkaliphilic species isolated from the serpentinized-hosted hydrothermal field of the Prony Bay (New Caledonia).</title>
        <authorList>
            <person name="Postec A."/>
        </authorList>
    </citation>
    <scope>NUCLEOTIDE SEQUENCE [LARGE SCALE GENOMIC DNA]</scope>
    <source>
        <strain evidence="2 3">LacT</strain>
    </source>
</reference>
<keyword evidence="1" id="KW-0812">Transmembrane</keyword>
<protein>
    <submittedName>
        <fullName evidence="2">Uncharacterized protein</fullName>
    </submittedName>
</protein>